<dbReference type="PROSITE" id="PS51296">
    <property type="entry name" value="RIESKE"/>
    <property type="match status" value="1"/>
</dbReference>
<gene>
    <name evidence="7" type="ORF">J4H91_14095</name>
</gene>
<keyword evidence="4" id="KW-0411">Iron-sulfur</keyword>
<dbReference type="GO" id="GO:0051537">
    <property type="term" value="F:2 iron, 2 sulfur cluster binding"/>
    <property type="evidence" value="ECO:0007669"/>
    <property type="project" value="UniProtKB-KW"/>
</dbReference>
<dbReference type="GO" id="GO:0016705">
    <property type="term" value="F:oxidoreductase activity, acting on paired donors, with incorporation or reduction of molecular oxygen"/>
    <property type="evidence" value="ECO:0007669"/>
    <property type="project" value="UniProtKB-ARBA"/>
</dbReference>
<dbReference type="PANTHER" id="PTHR13847:SF274">
    <property type="entry name" value="RIESKE 2FE-2S IRON-SULFUR PROTEIN YHFW-RELATED"/>
    <property type="match status" value="1"/>
</dbReference>
<feature type="region of interest" description="Disordered" evidence="5">
    <location>
        <begin position="414"/>
        <end position="450"/>
    </location>
</feature>
<dbReference type="SUPFAM" id="SSF50022">
    <property type="entry name" value="ISP domain"/>
    <property type="match status" value="1"/>
</dbReference>
<evidence type="ECO:0000256" key="2">
    <source>
        <dbReference type="ARBA" id="ARBA00022723"/>
    </source>
</evidence>
<dbReference type="RefSeq" id="WP_208046891.1">
    <property type="nucleotide sequence ID" value="NZ_JAGDYL010000033.1"/>
</dbReference>
<dbReference type="Gene3D" id="2.102.10.10">
    <property type="entry name" value="Rieske [2Fe-2S] iron-sulphur domain"/>
    <property type="match status" value="1"/>
</dbReference>
<comment type="caution">
    <text evidence="7">The sequence shown here is derived from an EMBL/GenBank/DDBJ whole genome shotgun (WGS) entry which is preliminary data.</text>
</comment>
<dbReference type="PRINTS" id="PR00420">
    <property type="entry name" value="RNGMNOXGNASE"/>
</dbReference>
<dbReference type="Pfam" id="PF00355">
    <property type="entry name" value="Rieske"/>
    <property type="match status" value="1"/>
</dbReference>
<dbReference type="Proteomes" id="UP000664398">
    <property type="component" value="Unassembled WGS sequence"/>
</dbReference>
<evidence type="ECO:0000313" key="8">
    <source>
        <dbReference type="Proteomes" id="UP000664398"/>
    </source>
</evidence>
<dbReference type="PANTHER" id="PTHR13847">
    <property type="entry name" value="SARCOSINE DEHYDROGENASE-RELATED"/>
    <property type="match status" value="1"/>
</dbReference>
<dbReference type="InterPro" id="IPR006076">
    <property type="entry name" value="FAD-dep_OxRdtase"/>
</dbReference>
<keyword evidence="8" id="KW-1185">Reference proteome</keyword>
<reference evidence="7" key="1">
    <citation type="submission" date="2021-03" db="EMBL/GenBank/DDBJ databases">
        <title>Leucobacter chromiisoli sp. nov., isolated from chromium-containing soil of chemical plant.</title>
        <authorList>
            <person name="Xu Z."/>
        </authorList>
    </citation>
    <scope>NUCLEOTIDE SEQUENCE</scope>
    <source>
        <strain evidence="7">A2</strain>
    </source>
</reference>
<evidence type="ECO:0000256" key="1">
    <source>
        <dbReference type="ARBA" id="ARBA00022714"/>
    </source>
</evidence>
<dbReference type="AlphaFoldDB" id="A0A939RV19"/>
<dbReference type="EMBL" id="JAGDYL010000033">
    <property type="protein sequence ID" value="MBO1806435.1"/>
    <property type="molecule type" value="Genomic_DNA"/>
</dbReference>
<feature type="domain" description="Rieske" evidence="6">
    <location>
        <begin position="437"/>
        <end position="518"/>
    </location>
</feature>
<dbReference type="InterPro" id="IPR036188">
    <property type="entry name" value="FAD/NAD-bd_sf"/>
</dbReference>
<protein>
    <submittedName>
        <fullName evidence="7">FAD-dependent oxidoreductase</fullName>
    </submittedName>
</protein>
<dbReference type="GO" id="GO:0004497">
    <property type="term" value="F:monooxygenase activity"/>
    <property type="evidence" value="ECO:0007669"/>
    <property type="project" value="UniProtKB-ARBA"/>
</dbReference>
<dbReference type="Gene3D" id="3.50.50.60">
    <property type="entry name" value="FAD/NAD(P)-binding domain"/>
    <property type="match status" value="1"/>
</dbReference>
<dbReference type="InterPro" id="IPR036922">
    <property type="entry name" value="Rieske_2Fe-2S_sf"/>
</dbReference>
<organism evidence="7 8">
    <name type="scientific">Leucobacter ruminantium</name>
    <dbReference type="NCBI Taxonomy" id="1289170"/>
    <lineage>
        <taxon>Bacteria</taxon>
        <taxon>Bacillati</taxon>
        <taxon>Actinomycetota</taxon>
        <taxon>Actinomycetes</taxon>
        <taxon>Micrococcales</taxon>
        <taxon>Microbacteriaceae</taxon>
        <taxon>Leucobacter</taxon>
    </lineage>
</organism>
<keyword evidence="3" id="KW-0408">Iron</keyword>
<proteinExistence type="predicted"/>
<name>A0A939RV19_9MICO</name>
<evidence type="ECO:0000256" key="4">
    <source>
        <dbReference type="ARBA" id="ARBA00023014"/>
    </source>
</evidence>
<evidence type="ECO:0000313" key="7">
    <source>
        <dbReference type="EMBL" id="MBO1806435.1"/>
    </source>
</evidence>
<dbReference type="GO" id="GO:0005737">
    <property type="term" value="C:cytoplasm"/>
    <property type="evidence" value="ECO:0007669"/>
    <property type="project" value="TreeGrafter"/>
</dbReference>
<accession>A0A939RV19</accession>
<dbReference type="Pfam" id="PF01266">
    <property type="entry name" value="DAO"/>
    <property type="match status" value="1"/>
</dbReference>
<dbReference type="Gene3D" id="3.30.9.10">
    <property type="entry name" value="D-Amino Acid Oxidase, subunit A, domain 2"/>
    <property type="match status" value="1"/>
</dbReference>
<evidence type="ECO:0000256" key="5">
    <source>
        <dbReference type="SAM" id="MobiDB-lite"/>
    </source>
</evidence>
<keyword evidence="2" id="KW-0479">Metal-binding</keyword>
<evidence type="ECO:0000256" key="3">
    <source>
        <dbReference type="ARBA" id="ARBA00023004"/>
    </source>
</evidence>
<dbReference type="InterPro" id="IPR017941">
    <property type="entry name" value="Rieske_2Fe-2S"/>
</dbReference>
<sequence length="518" mass="54314">MTSLWQQTGPTIATDVFDAGARDTVVVGAGLTGMVTAVLLARAGQRVTVLEARRVGAVATGNTTAKLSLLQGTVLSGIREHAGDDALRAYAEANREGQAWLLRQLDAWGAGSAAERRAAYTYATDPSQLPALEREREASEIAGIALAETAETGLPYETAGALRLADQAQLQPVTVLAELVRELRGRGGAVVEECRVRDVVRRGGGVEVSSDLGTVAADACVLATGTPILDRGLFFAKLEPSRSFVGAYRLSGRAAPRGMYVSVGEPHRSLRTAQDVTGGELLVVGGASHVTGRGGDTRREVSALDAWTDERFGGAQRMAWWAAQDYRTHWRLPYAGRLPRGGGRIYTATGYNKWGMTNGVAAGLAIAAEMLGGHLEWAEALRGHALRLPAVADAIGASAGVAAHLVSGWVGAEFSGEEREPGDEGSLDREGSDAVDGAPAGPHEPAEGEGVVVRDGLAPRGVARVDGRVCRVSAVCPHMGGILRWNGAERSWDCPLHGSRFSAEGKRLEGPAVEDLAP</sequence>
<keyword evidence="1" id="KW-0001">2Fe-2S</keyword>
<dbReference type="SUPFAM" id="SSF51905">
    <property type="entry name" value="FAD/NAD(P)-binding domain"/>
    <property type="match status" value="1"/>
</dbReference>
<evidence type="ECO:0000259" key="6">
    <source>
        <dbReference type="PROSITE" id="PS51296"/>
    </source>
</evidence>
<dbReference type="GO" id="GO:0046872">
    <property type="term" value="F:metal ion binding"/>
    <property type="evidence" value="ECO:0007669"/>
    <property type="project" value="UniProtKB-KW"/>
</dbReference>